<organism evidence="1 2">
    <name type="scientific">Nanobsidianus stetteri</name>
    <dbReference type="NCBI Taxonomy" id="1294122"/>
    <lineage>
        <taxon>Archaea</taxon>
        <taxon>Nanobdellota</taxon>
        <taxon>Candidatus Nanoarchaeia</taxon>
        <taxon>Nanoarchaeales</taxon>
        <taxon>Nanopusillaceae</taxon>
        <taxon>Candidatus Nanobsidianus</taxon>
    </lineage>
</organism>
<evidence type="ECO:0000313" key="2">
    <source>
        <dbReference type="Proteomes" id="UP000245908"/>
    </source>
</evidence>
<reference evidence="1 2" key="1">
    <citation type="journal article" date="2015" name="Appl. Environ. Microbiol.">
        <title>Nanoarchaeota, Their Sulfolobales Host, and Nanoarchaeota Virus Distribution across Yellowstone National Park Hot Springs.</title>
        <authorList>
            <person name="Munson-McGee J.H."/>
            <person name="Field E.K."/>
            <person name="Bateson M."/>
            <person name="Rooney C."/>
            <person name="Stepanauskas R."/>
            <person name="Young M.J."/>
        </authorList>
    </citation>
    <scope>NUCLEOTIDE SEQUENCE [LARGE SCALE GENOMIC DNA]</scope>
    <source>
        <strain evidence="1">SCGC AB-777_O03</strain>
    </source>
</reference>
<protein>
    <submittedName>
        <fullName evidence="1">Uncharacterized protein</fullName>
    </submittedName>
</protein>
<accession>A0A2T9WTG1</accession>
<comment type="caution">
    <text evidence="1">The sequence shown here is derived from an EMBL/GenBank/DDBJ whole genome shotgun (WGS) entry which is preliminary data.</text>
</comment>
<dbReference type="AlphaFoldDB" id="A0A2T9WTG1"/>
<dbReference type="EMBL" id="QEFH01000011">
    <property type="protein sequence ID" value="PVU71118.1"/>
    <property type="molecule type" value="Genomic_DNA"/>
</dbReference>
<sequence length="77" mass="9288">MENKDLSKTGLEIDIVDRLKVLEKMKEKGYNPYPYEFDKTNDVKEIVNDHDKFMDKYVKIAEEFIQLENMVELHFMI</sequence>
<proteinExistence type="predicted"/>
<gene>
    <name evidence="1" type="ORF">DDW05_01845</name>
</gene>
<dbReference type="Proteomes" id="UP000245908">
    <property type="component" value="Unassembled WGS sequence"/>
</dbReference>
<evidence type="ECO:0000313" key="1">
    <source>
        <dbReference type="EMBL" id="PVU71118.1"/>
    </source>
</evidence>
<name>A0A2T9WTG1_NANST</name>